<dbReference type="Gene3D" id="3.90.1070.10">
    <property type="match status" value="1"/>
</dbReference>
<comment type="caution">
    <text evidence="1">The sequence shown here is derived from an EMBL/GenBank/DDBJ whole genome shotgun (WGS) entry which is preliminary data.</text>
</comment>
<dbReference type="PANTHER" id="PTHR10000">
    <property type="entry name" value="PHOSPHOSERINE PHOSPHATASE"/>
    <property type="match status" value="1"/>
</dbReference>
<sequence length="230" mass="24872">MNAEFIDDGVAGRVRAIATDYDRTLTDLELNLRLDTVEAVDRAAAAGIRIIIVSGRGLPFMLNMSARFSRVDALVAENGAVIVNGGHVEKLSEMKGKRIAEMLKERHVHFARGQVISYIQKGYMREAEEAVSTMGGIAKIVRNLDSGMVLPDDVDKDVGLLHALRGLGIRPDETLVVGDGENDLSLYRGPFIKAALTNSVDEIKRLADFNAGEAGGRGVSSLIDRILAAR</sequence>
<evidence type="ECO:0000313" key="2">
    <source>
        <dbReference type="EMBL" id="MBX8644522.1"/>
    </source>
</evidence>
<dbReference type="PANTHER" id="PTHR10000:SF8">
    <property type="entry name" value="HAD SUPERFAMILY HYDROLASE-LIKE, TYPE 3"/>
    <property type="match status" value="1"/>
</dbReference>
<name>A0A8J8CBU9_9ARCH</name>
<dbReference type="GO" id="GO:0016791">
    <property type="term" value="F:phosphatase activity"/>
    <property type="evidence" value="ECO:0007669"/>
    <property type="project" value="TreeGrafter"/>
</dbReference>
<dbReference type="EMBL" id="JAGVSJ010000026">
    <property type="protein sequence ID" value="MBX8632429.1"/>
    <property type="molecule type" value="Genomic_DNA"/>
</dbReference>
<organism evidence="1 3">
    <name type="scientific">Candidatus Sysuiplasma superficiale</name>
    <dbReference type="NCBI Taxonomy" id="2823368"/>
    <lineage>
        <taxon>Archaea</taxon>
        <taxon>Methanobacteriati</taxon>
        <taxon>Thermoplasmatota</taxon>
        <taxon>Thermoplasmata</taxon>
        <taxon>Candidatus Sysuiplasmatales</taxon>
        <taxon>Candidatus Sysuiplasmataceae</taxon>
        <taxon>Candidatus Sysuiplasma</taxon>
    </lineage>
</organism>
<dbReference type="Gene3D" id="3.40.50.1000">
    <property type="entry name" value="HAD superfamily/HAD-like"/>
    <property type="match status" value="1"/>
</dbReference>
<evidence type="ECO:0000313" key="3">
    <source>
        <dbReference type="Proteomes" id="UP000716004"/>
    </source>
</evidence>
<evidence type="ECO:0000313" key="1">
    <source>
        <dbReference type="EMBL" id="MBX8632429.1"/>
    </source>
</evidence>
<dbReference type="GO" id="GO:0000287">
    <property type="term" value="F:magnesium ion binding"/>
    <property type="evidence" value="ECO:0007669"/>
    <property type="project" value="TreeGrafter"/>
</dbReference>
<dbReference type="InterPro" id="IPR023214">
    <property type="entry name" value="HAD_sf"/>
</dbReference>
<dbReference type="EMBL" id="JAHEAC010000070">
    <property type="protein sequence ID" value="MBX8644522.1"/>
    <property type="molecule type" value="Genomic_DNA"/>
</dbReference>
<gene>
    <name evidence="1" type="ORF">J9259_07955</name>
    <name evidence="2" type="ORF">KIY12_07370</name>
</gene>
<dbReference type="Proteomes" id="UP000716004">
    <property type="component" value="Unassembled WGS sequence"/>
</dbReference>
<accession>A0A8J8CBU9</accession>
<dbReference type="InterPro" id="IPR036412">
    <property type="entry name" value="HAD-like_sf"/>
</dbReference>
<dbReference type="SUPFAM" id="SSF56784">
    <property type="entry name" value="HAD-like"/>
    <property type="match status" value="1"/>
</dbReference>
<protein>
    <submittedName>
        <fullName evidence="1">HAD hydrolase family protein</fullName>
    </submittedName>
</protein>
<reference evidence="1" key="1">
    <citation type="submission" date="2021-04" db="EMBL/GenBank/DDBJ databases">
        <title>Genomic insights into ecological role and evolution of a novel Thermoplasmata order Candidatus Sysuiplasmatales.</title>
        <authorList>
            <person name="Yuan Y."/>
        </authorList>
    </citation>
    <scope>NUCLEOTIDE SEQUENCE</scope>
    <source>
        <strain evidence="2">TUT19-bin139</strain>
        <strain evidence="1">YP2-bin.285</strain>
    </source>
</reference>
<proteinExistence type="predicted"/>
<dbReference type="Proteomes" id="UP000750197">
    <property type="component" value="Unassembled WGS sequence"/>
</dbReference>
<dbReference type="Pfam" id="PF08282">
    <property type="entry name" value="Hydrolase_3"/>
    <property type="match status" value="2"/>
</dbReference>
<keyword evidence="1" id="KW-0378">Hydrolase</keyword>
<dbReference type="GO" id="GO:0005829">
    <property type="term" value="C:cytosol"/>
    <property type="evidence" value="ECO:0007669"/>
    <property type="project" value="TreeGrafter"/>
</dbReference>
<dbReference type="AlphaFoldDB" id="A0A8J8CBU9"/>